<accession>A0A1L9N494</accession>
<keyword evidence="1" id="KW-0812">Transmembrane</keyword>
<organism evidence="2 3">
    <name type="scientific">Aspergillus tubingensis (strain CBS 134.48)</name>
    <dbReference type="NCBI Taxonomy" id="767770"/>
    <lineage>
        <taxon>Eukaryota</taxon>
        <taxon>Fungi</taxon>
        <taxon>Dikarya</taxon>
        <taxon>Ascomycota</taxon>
        <taxon>Pezizomycotina</taxon>
        <taxon>Eurotiomycetes</taxon>
        <taxon>Eurotiomycetidae</taxon>
        <taxon>Eurotiales</taxon>
        <taxon>Aspergillaceae</taxon>
        <taxon>Aspergillus</taxon>
        <taxon>Aspergillus subgen. Circumdati</taxon>
    </lineage>
</organism>
<evidence type="ECO:0000313" key="3">
    <source>
        <dbReference type="Proteomes" id="UP000184304"/>
    </source>
</evidence>
<dbReference type="EMBL" id="KV878203">
    <property type="protein sequence ID" value="OJI83955.1"/>
    <property type="molecule type" value="Genomic_DNA"/>
</dbReference>
<keyword evidence="1" id="KW-0472">Membrane</keyword>
<protein>
    <submittedName>
        <fullName evidence="2">Uncharacterized protein</fullName>
    </submittedName>
</protein>
<dbReference type="VEuPathDB" id="FungiDB:ASPTUDRAFT_632398"/>
<keyword evidence="1" id="KW-1133">Transmembrane helix</keyword>
<dbReference type="Proteomes" id="UP000184304">
    <property type="component" value="Unassembled WGS sequence"/>
</dbReference>
<reference evidence="3" key="1">
    <citation type="journal article" date="2017" name="Genome Biol.">
        <title>Comparative genomics reveals high biological diversity and specific adaptations in the industrially and medically important fungal genus Aspergillus.</title>
        <authorList>
            <person name="de Vries R.P."/>
            <person name="Riley R."/>
            <person name="Wiebenga A."/>
            <person name="Aguilar-Osorio G."/>
            <person name="Amillis S."/>
            <person name="Uchima C.A."/>
            <person name="Anderluh G."/>
            <person name="Asadollahi M."/>
            <person name="Askin M."/>
            <person name="Barry K."/>
            <person name="Battaglia E."/>
            <person name="Bayram O."/>
            <person name="Benocci T."/>
            <person name="Braus-Stromeyer S.A."/>
            <person name="Caldana C."/>
            <person name="Canovas D."/>
            <person name="Cerqueira G.C."/>
            <person name="Chen F."/>
            <person name="Chen W."/>
            <person name="Choi C."/>
            <person name="Clum A."/>
            <person name="Dos Santos R.A."/>
            <person name="Damasio A.R."/>
            <person name="Diallinas G."/>
            <person name="Emri T."/>
            <person name="Fekete E."/>
            <person name="Flipphi M."/>
            <person name="Freyberg S."/>
            <person name="Gallo A."/>
            <person name="Gournas C."/>
            <person name="Habgood R."/>
            <person name="Hainaut M."/>
            <person name="Harispe M.L."/>
            <person name="Henrissat B."/>
            <person name="Hilden K.S."/>
            <person name="Hope R."/>
            <person name="Hossain A."/>
            <person name="Karabika E."/>
            <person name="Karaffa L."/>
            <person name="Karanyi Z."/>
            <person name="Krasevec N."/>
            <person name="Kuo A."/>
            <person name="Kusch H."/>
            <person name="LaButti K."/>
            <person name="Lagendijk E.L."/>
            <person name="Lapidus A."/>
            <person name="Levasseur A."/>
            <person name="Lindquist E."/>
            <person name="Lipzen A."/>
            <person name="Logrieco A.F."/>
            <person name="MacCabe A."/>
            <person name="Maekelae M.R."/>
            <person name="Malavazi I."/>
            <person name="Melin P."/>
            <person name="Meyer V."/>
            <person name="Mielnichuk N."/>
            <person name="Miskei M."/>
            <person name="Molnar A.P."/>
            <person name="Mule G."/>
            <person name="Ngan C.Y."/>
            <person name="Orejas M."/>
            <person name="Orosz E."/>
            <person name="Ouedraogo J.P."/>
            <person name="Overkamp K.M."/>
            <person name="Park H.-S."/>
            <person name="Perrone G."/>
            <person name="Piumi F."/>
            <person name="Punt P.J."/>
            <person name="Ram A.F."/>
            <person name="Ramon A."/>
            <person name="Rauscher S."/>
            <person name="Record E."/>
            <person name="Riano-Pachon D.M."/>
            <person name="Robert V."/>
            <person name="Roehrig J."/>
            <person name="Ruller R."/>
            <person name="Salamov A."/>
            <person name="Salih N.S."/>
            <person name="Samson R.A."/>
            <person name="Sandor E."/>
            <person name="Sanguinetti M."/>
            <person name="Schuetze T."/>
            <person name="Sepcic K."/>
            <person name="Shelest E."/>
            <person name="Sherlock G."/>
            <person name="Sophianopoulou V."/>
            <person name="Squina F.M."/>
            <person name="Sun H."/>
            <person name="Susca A."/>
            <person name="Todd R.B."/>
            <person name="Tsang A."/>
            <person name="Unkles S.E."/>
            <person name="van de Wiele N."/>
            <person name="van Rossen-Uffink D."/>
            <person name="Oliveira J.V."/>
            <person name="Vesth T.C."/>
            <person name="Visser J."/>
            <person name="Yu J.-H."/>
            <person name="Zhou M."/>
            <person name="Andersen M.R."/>
            <person name="Archer D.B."/>
            <person name="Baker S.E."/>
            <person name="Benoit I."/>
            <person name="Brakhage A.A."/>
            <person name="Braus G.H."/>
            <person name="Fischer R."/>
            <person name="Frisvad J.C."/>
            <person name="Goldman G.H."/>
            <person name="Houbraken J."/>
            <person name="Oakley B."/>
            <person name="Pocsi I."/>
            <person name="Scazzocchio C."/>
            <person name="Seiboth B."/>
            <person name="vanKuyk P.A."/>
            <person name="Wortman J."/>
            <person name="Dyer P.S."/>
            <person name="Grigoriev I.V."/>
        </authorList>
    </citation>
    <scope>NUCLEOTIDE SEQUENCE [LARGE SCALE GENOMIC DNA]</scope>
    <source>
        <strain evidence="3">CBS 134.48</strain>
    </source>
</reference>
<gene>
    <name evidence="2" type="ORF">ASPTUDRAFT_632398</name>
</gene>
<name>A0A1L9N494_ASPTC</name>
<sequence length="124" mass="14141">MNERSGDRHVRSNGCFISLLSFCFIFYFSFLLPYGGLFTHRHGLEQFGNDSNPKCGRYKEQSVVMTHPIHTNRLELLAVLAIVREYAPATMIPSTSHTTLAQYGESNIRCTEHTAMFSGIEKRH</sequence>
<feature type="transmembrane region" description="Helical" evidence="1">
    <location>
        <begin position="12"/>
        <end position="32"/>
    </location>
</feature>
<keyword evidence="3" id="KW-1185">Reference proteome</keyword>
<dbReference type="AlphaFoldDB" id="A0A1L9N494"/>
<proteinExistence type="predicted"/>
<evidence type="ECO:0000313" key="2">
    <source>
        <dbReference type="EMBL" id="OJI83955.1"/>
    </source>
</evidence>
<evidence type="ECO:0000256" key="1">
    <source>
        <dbReference type="SAM" id="Phobius"/>
    </source>
</evidence>